<keyword evidence="1 3" id="KW-0732">Signal</keyword>
<dbReference type="InterPro" id="IPR001507">
    <property type="entry name" value="ZP_dom"/>
</dbReference>
<sequence length="323" mass="35779">MRLFAFFTTLQLIQAQVACPLESFEQLNTTDSGEWINCDGGILQVQIPNCFIIANGINPAEIKIGNKIADSTDKCTGSASDGNLVFENCIHIKPTTDVVNKQLVYETSLFTDVRSNKVIGAISRKYGLDLDFTCTINITEQVDLGENKILTKENHYEMDLGTIEGEFNVTVGVFNASTFLKPVEQAYSFVIPEEVFMQMEINNAGPQYKIIVNYCTAKGDNNLEQTMIDNNCPNAQDDTIEFIQQLPNKTQFKFGSFKFTDLADESPVDIECGVTICDTSAPGADCELNEACTNGTGSRRRRFAQSEIHVSESHVVKTKINVN</sequence>
<gene>
    <name evidence="5" type="ORF">GSOID_T00006061001</name>
</gene>
<evidence type="ECO:0000313" key="6">
    <source>
        <dbReference type="Proteomes" id="UP000001307"/>
    </source>
</evidence>
<evidence type="ECO:0000256" key="3">
    <source>
        <dbReference type="SAM" id="SignalP"/>
    </source>
</evidence>
<organism evidence="5">
    <name type="scientific">Oikopleura dioica</name>
    <name type="common">Tunicate</name>
    <dbReference type="NCBI Taxonomy" id="34765"/>
    <lineage>
        <taxon>Eukaryota</taxon>
        <taxon>Metazoa</taxon>
        <taxon>Chordata</taxon>
        <taxon>Tunicata</taxon>
        <taxon>Appendicularia</taxon>
        <taxon>Copelata</taxon>
        <taxon>Oikopleuridae</taxon>
        <taxon>Oikopleura</taxon>
    </lineage>
</organism>
<dbReference type="AlphaFoldDB" id="E4WU01"/>
<dbReference type="PANTHER" id="PTHR14002">
    <property type="entry name" value="ENDOGLIN/TGF-BETA RECEPTOR TYPE III"/>
    <property type="match status" value="1"/>
</dbReference>
<name>E4WU01_OIKDI</name>
<dbReference type="InterPro" id="IPR055355">
    <property type="entry name" value="ZP-C"/>
</dbReference>
<dbReference type="PROSITE" id="PS51034">
    <property type="entry name" value="ZP_2"/>
    <property type="match status" value="1"/>
</dbReference>
<accession>E4WU01</accession>
<dbReference type="InterPro" id="IPR042235">
    <property type="entry name" value="ZP-C_dom"/>
</dbReference>
<dbReference type="Gene3D" id="2.60.40.4100">
    <property type="entry name" value="Zona pellucida, ZP-C domain"/>
    <property type="match status" value="1"/>
</dbReference>
<feature type="chain" id="PRO_5013243351" description="ZP domain-containing protein" evidence="3">
    <location>
        <begin position="16"/>
        <end position="323"/>
    </location>
</feature>
<dbReference type="EMBL" id="FN653016">
    <property type="protein sequence ID" value="CBY06984.1"/>
    <property type="molecule type" value="Genomic_DNA"/>
</dbReference>
<dbReference type="PANTHER" id="PTHR14002:SF43">
    <property type="entry name" value="DELTA-LIKE PROTEIN"/>
    <property type="match status" value="1"/>
</dbReference>
<evidence type="ECO:0000259" key="4">
    <source>
        <dbReference type="PROSITE" id="PS51034"/>
    </source>
</evidence>
<evidence type="ECO:0000256" key="2">
    <source>
        <dbReference type="ARBA" id="ARBA00023157"/>
    </source>
</evidence>
<protein>
    <recommendedName>
        <fullName evidence="4">ZP domain-containing protein</fullName>
    </recommendedName>
</protein>
<evidence type="ECO:0000256" key="1">
    <source>
        <dbReference type="ARBA" id="ARBA00022729"/>
    </source>
</evidence>
<keyword evidence="6" id="KW-1185">Reference proteome</keyword>
<dbReference type="Proteomes" id="UP000001307">
    <property type="component" value="Unassembled WGS sequence"/>
</dbReference>
<dbReference type="SMART" id="SM00241">
    <property type="entry name" value="ZP"/>
    <property type="match status" value="1"/>
</dbReference>
<dbReference type="Pfam" id="PF00100">
    <property type="entry name" value="Zona_pellucida"/>
    <property type="match status" value="1"/>
</dbReference>
<keyword evidence="2" id="KW-1015">Disulfide bond</keyword>
<proteinExistence type="predicted"/>
<feature type="signal peptide" evidence="3">
    <location>
        <begin position="1"/>
        <end position="15"/>
    </location>
</feature>
<feature type="domain" description="ZP" evidence="4">
    <location>
        <begin position="37"/>
        <end position="293"/>
    </location>
</feature>
<evidence type="ECO:0000313" key="5">
    <source>
        <dbReference type="EMBL" id="CBY06984.1"/>
    </source>
</evidence>
<reference evidence="5" key="1">
    <citation type="journal article" date="2010" name="Science">
        <title>Plasticity of animal genome architecture unmasked by rapid evolution of a pelagic tunicate.</title>
        <authorList>
            <person name="Denoeud F."/>
            <person name="Henriet S."/>
            <person name="Mungpakdee S."/>
            <person name="Aury J.M."/>
            <person name="Da Silva C."/>
            <person name="Brinkmann H."/>
            <person name="Mikhaleva J."/>
            <person name="Olsen L.C."/>
            <person name="Jubin C."/>
            <person name="Canestro C."/>
            <person name="Bouquet J.M."/>
            <person name="Danks G."/>
            <person name="Poulain J."/>
            <person name="Campsteijn C."/>
            <person name="Adamski M."/>
            <person name="Cross I."/>
            <person name="Yadetie F."/>
            <person name="Muffato M."/>
            <person name="Louis A."/>
            <person name="Butcher S."/>
            <person name="Tsagkogeorga G."/>
            <person name="Konrad A."/>
            <person name="Singh S."/>
            <person name="Jensen M.F."/>
            <person name="Cong E.H."/>
            <person name="Eikeseth-Otteraa H."/>
            <person name="Noel B."/>
            <person name="Anthouard V."/>
            <person name="Porcel B.M."/>
            <person name="Kachouri-Lafond R."/>
            <person name="Nishino A."/>
            <person name="Ugolini M."/>
            <person name="Chourrout P."/>
            <person name="Nishida H."/>
            <person name="Aasland R."/>
            <person name="Huzurbazar S."/>
            <person name="Westhof E."/>
            <person name="Delsuc F."/>
            <person name="Lehrach H."/>
            <person name="Reinhardt R."/>
            <person name="Weissenbach J."/>
            <person name="Roy S.W."/>
            <person name="Artiguenave F."/>
            <person name="Postlethwait J.H."/>
            <person name="Manak J.R."/>
            <person name="Thompson E.M."/>
            <person name="Jaillon O."/>
            <person name="Du Pasquier L."/>
            <person name="Boudinot P."/>
            <person name="Liberles D.A."/>
            <person name="Volff J.N."/>
            <person name="Philippe H."/>
            <person name="Lenhard B."/>
            <person name="Roest Crollius H."/>
            <person name="Wincker P."/>
            <person name="Chourrout D."/>
        </authorList>
    </citation>
    <scope>NUCLEOTIDE SEQUENCE [LARGE SCALE GENOMIC DNA]</scope>
</reference>
<dbReference type="InParanoid" id="E4WU01"/>
<dbReference type="OrthoDB" id="9987373at2759"/>